<feature type="non-terminal residue" evidence="1">
    <location>
        <position position="1"/>
    </location>
</feature>
<evidence type="ECO:0008006" key="3">
    <source>
        <dbReference type="Google" id="ProtNLM"/>
    </source>
</evidence>
<gene>
    <name evidence="1" type="ORF">FJZ00_10495</name>
</gene>
<dbReference type="Gene3D" id="3.30.70.1230">
    <property type="entry name" value="Nucleotide cyclase"/>
    <property type="match status" value="1"/>
</dbReference>
<name>A0A937X765_9BACT</name>
<comment type="caution">
    <text evidence="1">The sequence shown here is derived from an EMBL/GenBank/DDBJ whole genome shotgun (WGS) entry which is preliminary data.</text>
</comment>
<dbReference type="Proteomes" id="UP000703893">
    <property type="component" value="Unassembled WGS sequence"/>
</dbReference>
<accession>A0A937X765</accession>
<dbReference type="EMBL" id="VGJX01000634">
    <property type="protein sequence ID" value="MBM3275575.1"/>
    <property type="molecule type" value="Genomic_DNA"/>
</dbReference>
<evidence type="ECO:0000313" key="1">
    <source>
        <dbReference type="EMBL" id="MBM3275575.1"/>
    </source>
</evidence>
<reference evidence="1 2" key="1">
    <citation type="submission" date="2019-03" db="EMBL/GenBank/DDBJ databases">
        <title>Lake Tanganyika Metagenome-Assembled Genomes (MAGs).</title>
        <authorList>
            <person name="Tran P."/>
        </authorList>
    </citation>
    <scope>NUCLEOTIDE SEQUENCE [LARGE SCALE GENOMIC DNA]</scope>
    <source>
        <strain evidence="1">K_DeepCast_65m_m2_236</strain>
    </source>
</reference>
<evidence type="ECO:0000313" key="2">
    <source>
        <dbReference type="Proteomes" id="UP000703893"/>
    </source>
</evidence>
<sequence>DGAFDEATELAFRPDPGVRQVTGVTYCVGGPGATPHILFQGRVPAGETVFLNLDVVPGTYRLRGPGAIGKAYVLFAGQTEGPRRSGFATVSRHSLTGPHEALAGPRLSLQIKNEDVMDHQVMLELADRRDDIVTAGYVTALSRFRAQLASEVLSEGVQLPVGMMAFLTVTLADAKKLREDLGEQEARDAAEAAFALAAERVGTLGGTAFKREGDVLTSAFFDPLDCVRAGLGVLGALRDDPRFSDVLKFRVGADAGSCKALTEGGQIGYAGLAVSHSATAAQLARGDDLAVTRALASEVGVDLYLSQNQDWAFEPIRGTDEAPEAARYFRIRPIPEAAAI</sequence>
<dbReference type="SUPFAM" id="SSF55073">
    <property type="entry name" value="Nucleotide cyclase"/>
    <property type="match status" value="1"/>
</dbReference>
<dbReference type="AlphaFoldDB" id="A0A937X765"/>
<organism evidence="1 2">
    <name type="scientific">Candidatus Tanganyikabacteria bacterium</name>
    <dbReference type="NCBI Taxonomy" id="2961651"/>
    <lineage>
        <taxon>Bacteria</taxon>
        <taxon>Bacillati</taxon>
        <taxon>Candidatus Sericytochromatia</taxon>
        <taxon>Candidatus Tanganyikabacteria</taxon>
    </lineage>
</organism>
<dbReference type="InterPro" id="IPR029787">
    <property type="entry name" value="Nucleotide_cyclase"/>
</dbReference>
<proteinExistence type="predicted"/>
<protein>
    <recommendedName>
        <fullName evidence="3">Guanylate cyclase domain-containing protein</fullName>
    </recommendedName>
</protein>